<dbReference type="KEGG" id="csl:COCSUDRAFT_66572"/>
<dbReference type="STRING" id="574566.I0YVC2"/>
<feature type="compositionally biased region" description="Low complexity" evidence="2">
    <location>
        <begin position="221"/>
        <end position="232"/>
    </location>
</feature>
<feature type="compositionally biased region" description="Polar residues" evidence="2">
    <location>
        <begin position="172"/>
        <end position="181"/>
    </location>
</feature>
<accession>I0YVC2</accession>
<comment type="caution">
    <text evidence="3">The sequence shown here is derived from an EMBL/GenBank/DDBJ whole genome shotgun (WGS) entry which is preliminary data.</text>
</comment>
<feature type="compositionally biased region" description="Low complexity" evidence="2">
    <location>
        <begin position="188"/>
        <end position="208"/>
    </location>
</feature>
<dbReference type="OrthoDB" id="515262at2759"/>
<dbReference type="eggNOG" id="KOG4673">
    <property type="taxonomic scope" value="Eukaryota"/>
</dbReference>
<dbReference type="InterPro" id="IPR022092">
    <property type="entry name" value="TMF_DNA-bd"/>
</dbReference>
<dbReference type="PANTHER" id="PTHR47347">
    <property type="entry name" value="GOLGIN CANDIDATE 5"/>
    <property type="match status" value="1"/>
</dbReference>
<protein>
    <recommendedName>
        <fullName evidence="5">TATA element modulatory factor 1 TATA binding domain-containing protein</fullName>
    </recommendedName>
</protein>
<evidence type="ECO:0000313" key="4">
    <source>
        <dbReference type="Proteomes" id="UP000007264"/>
    </source>
</evidence>
<evidence type="ECO:0008006" key="5">
    <source>
        <dbReference type="Google" id="ProtNLM"/>
    </source>
</evidence>
<evidence type="ECO:0000256" key="2">
    <source>
        <dbReference type="SAM" id="MobiDB-lite"/>
    </source>
</evidence>
<dbReference type="RefSeq" id="XP_005646885.1">
    <property type="nucleotide sequence ID" value="XM_005646828.1"/>
</dbReference>
<feature type="coiled-coil region" evidence="1">
    <location>
        <begin position="1017"/>
        <end position="1051"/>
    </location>
</feature>
<proteinExistence type="predicted"/>
<feature type="compositionally biased region" description="Polar residues" evidence="2">
    <location>
        <begin position="119"/>
        <end position="133"/>
    </location>
</feature>
<feature type="compositionally biased region" description="Low complexity" evidence="2">
    <location>
        <begin position="938"/>
        <end position="962"/>
    </location>
</feature>
<sequence>MFTNFNFSALADLNINERLQQIKNDLEANIESSLGIDHAALAALTGEGDKGIEAAAGSGSKTNAEVDQLPALSSPILQNGGASSGWGPSSDSAGEQPMEAVSQHSQDPSQASPKALKSPRSSSGAAQRQTSFRPKQEHARKGVRRLWAEPLRRASPRVSASAEATTPKDASADTSGPSSSKEPALVQPSETPRSNRSSSRSPRSARAAGQWQEKAPITPRQAGSAQALQSSADVRHTIPAEPENGAVSDKDEATAGWEGDDEQDSEDLQGLEGTQQHTDTEAGEAPPKTQGPDQRAAGESSASAAEHAEPEEPSDTGTAHAAAASSAISRPSAAAGDEQKDGAPPEQPGEALQQPTELHTDGVPGATERASSLDRQPDTPPLSPPCSPLPAASAEPAFPEAGSLEEASIELPEPGAAHQRRPSDDVESTASTSHARDVAAALQEADAVSGPVKGTTILSLCLSSILAVDVGALEGEEVRSLAAELQGALQAREVQLERKFQEVAAMQDLTQQLMARNEELARKSAAISEEDLEAMRGEFEARLGAAERKVYALTKERDALRRGADKLNSANDLVKEKDAIIQQVMEEGERLSKKQLAQENTIKKLRSQLEEVKAEKGATAGTLAAERAKVEAALAAKAKAEEGTAALRQAHKAELEAEKAHYEGLLQCARAAQARSAFLVLLFPALGHASGLGFEARRRHKVEAEEAARAAAKEGLGRRLREAEARAESLAETVDELRAGLDRQRAAADMREDALKRELADITRRSQAAEARHEELATALPEATRPLLRQIEAMQAANAANAQAWAAAERTLHDRLSAAEAHAAACGERERGANEKAQNASARQAALVAALEAAREEASASRHDADAANHALMDAQSQLRRLEDQLKQATKRVTEEAVAREEAQGAALQRGEASAEAAMAALAAAEARAAAAEERLRAASQPQPSSSGAPGDGAGPPALAGPGYKWVLVKEGEEAPMSTAGDARGAAVDDTDLGTTTLLDRFYGSSVRGPGGAPADSERLRDSLRHKEEQVKALQQQLLGLEQTWDSLAEELVMAAQAVEAGKGLQRELTSLQDNYEQACPSILLHALIPPSIESLRIPT</sequence>
<organism evidence="3 4">
    <name type="scientific">Coccomyxa subellipsoidea (strain C-169)</name>
    <name type="common">Green microalga</name>
    <dbReference type="NCBI Taxonomy" id="574566"/>
    <lineage>
        <taxon>Eukaryota</taxon>
        <taxon>Viridiplantae</taxon>
        <taxon>Chlorophyta</taxon>
        <taxon>core chlorophytes</taxon>
        <taxon>Trebouxiophyceae</taxon>
        <taxon>Trebouxiophyceae incertae sedis</taxon>
        <taxon>Coccomyxaceae</taxon>
        <taxon>Coccomyxa</taxon>
        <taxon>Coccomyxa subellipsoidea</taxon>
    </lineage>
</organism>
<feature type="coiled-coil region" evidence="1">
    <location>
        <begin position="713"/>
        <end position="779"/>
    </location>
</feature>
<feature type="region of interest" description="Disordered" evidence="2">
    <location>
        <begin position="933"/>
        <end position="962"/>
    </location>
</feature>
<dbReference type="Proteomes" id="UP000007264">
    <property type="component" value="Unassembled WGS sequence"/>
</dbReference>
<feature type="compositionally biased region" description="Acidic residues" evidence="2">
    <location>
        <begin position="258"/>
        <end position="269"/>
    </location>
</feature>
<feature type="compositionally biased region" description="Pro residues" evidence="2">
    <location>
        <begin position="378"/>
        <end position="388"/>
    </location>
</feature>
<dbReference type="AlphaFoldDB" id="I0YVC2"/>
<keyword evidence="1" id="KW-0175">Coiled coil</keyword>
<dbReference type="EMBL" id="AGSI01000010">
    <property type="protein sequence ID" value="EIE22341.1"/>
    <property type="molecule type" value="Genomic_DNA"/>
</dbReference>
<feature type="compositionally biased region" description="Low complexity" evidence="2">
    <location>
        <begin position="389"/>
        <end position="401"/>
    </location>
</feature>
<feature type="compositionally biased region" description="Low complexity" evidence="2">
    <location>
        <begin position="319"/>
        <end position="335"/>
    </location>
</feature>
<dbReference type="GeneID" id="17040327"/>
<evidence type="ECO:0000256" key="1">
    <source>
        <dbReference type="SAM" id="Coils"/>
    </source>
</evidence>
<feature type="compositionally biased region" description="Polar residues" evidence="2">
    <location>
        <begin position="75"/>
        <end position="93"/>
    </location>
</feature>
<keyword evidence="4" id="KW-1185">Reference proteome</keyword>
<feature type="coiled-coil region" evidence="1">
    <location>
        <begin position="503"/>
        <end position="549"/>
    </location>
</feature>
<feature type="region of interest" description="Disordered" evidence="2">
    <location>
        <begin position="51"/>
        <end position="437"/>
    </location>
</feature>
<dbReference type="Pfam" id="PF12329">
    <property type="entry name" value="TMF_DNA_bd"/>
    <property type="match status" value="1"/>
</dbReference>
<gene>
    <name evidence="3" type="ORF">COCSUDRAFT_66572</name>
</gene>
<feature type="compositionally biased region" description="Basic and acidic residues" evidence="2">
    <location>
        <begin position="134"/>
        <end position="152"/>
    </location>
</feature>
<reference evidence="3 4" key="1">
    <citation type="journal article" date="2012" name="Genome Biol.">
        <title>The genome of the polar eukaryotic microalga coccomyxa subellipsoidea reveals traits of cold adaptation.</title>
        <authorList>
            <person name="Blanc G."/>
            <person name="Agarkova I."/>
            <person name="Grimwood J."/>
            <person name="Kuo A."/>
            <person name="Brueggeman A."/>
            <person name="Dunigan D."/>
            <person name="Gurnon J."/>
            <person name="Ladunga I."/>
            <person name="Lindquist E."/>
            <person name="Lucas S."/>
            <person name="Pangilinan J."/>
            <person name="Proschold T."/>
            <person name="Salamov A."/>
            <person name="Schmutz J."/>
            <person name="Weeks D."/>
            <person name="Yamada T."/>
            <person name="Claverie J.M."/>
            <person name="Grigoriev I."/>
            <person name="Van Etten J."/>
            <person name="Lomsadze A."/>
            <person name="Borodovsky M."/>
        </authorList>
    </citation>
    <scope>NUCLEOTIDE SEQUENCE [LARGE SCALE GENOMIC DNA]</scope>
    <source>
        <strain evidence="3 4">C-169</strain>
    </source>
</reference>
<name>I0YVC2_COCSC</name>
<evidence type="ECO:0000313" key="3">
    <source>
        <dbReference type="EMBL" id="EIE22341.1"/>
    </source>
</evidence>
<dbReference type="PANTHER" id="PTHR47347:SF2">
    <property type="entry name" value="GOLGIN CANDIDATE 5"/>
    <property type="match status" value="1"/>
</dbReference>
<feature type="compositionally biased region" description="Polar residues" evidence="2">
    <location>
        <begin position="102"/>
        <end position="112"/>
    </location>
</feature>